<name>A0A4S2LP00_OPIFE</name>
<dbReference type="Pfam" id="PF10601">
    <property type="entry name" value="zf-LITAF-like"/>
    <property type="match status" value="1"/>
</dbReference>
<feature type="region of interest" description="Disordered" evidence="8">
    <location>
        <begin position="1"/>
        <end position="21"/>
    </location>
</feature>
<proteinExistence type="inferred from homology"/>
<dbReference type="EMBL" id="SJOL01006488">
    <property type="protein sequence ID" value="TGZ65443.1"/>
    <property type="molecule type" value="Genomic_DNA"/>
</dbReference>
<comment type="similarity">
    <text evidence="4">Belongs to the CDIP1/LITAF family.</text>
</comment>
<dbReference type="Proteomes" id="UP000308267">
    <property type="component" value="Unassembled WGS sequence"/>
</dbReference>
<feature type="transmembrane region" description="Helical" evidence="9">
    <location>
        <begin position="116"/>
        <end position="140"/>
    </location>
</feature>
<dbReference type="GO" id="GO:0031902">
    <property type="term" value="C:late endosome membrane"/>
    <property type="evidence" value="ECO:0007669"/>
    <property type="project" value="UniProtKB-SubCell"/>
</dbReference>
<reference evidence="11 12" key="1">
    <citation type="journal article" date="2019" name="BMC Genomics">
        <title>New insights from Opisthorchis felineus genome: update on genomics of the epidemiologically important liver flukes.</title>
        <authorList>
            <person name="Ershov N.I."/>
            <person name="Mordvinov V.A."/>
            <person name="Prokhortchouk E.B."/>
            <person name="Pakharukova M.Y."/>
            <person name="Gunbin K.V."/>
            <person name="Ustyantsev K."/>
            <person name="Genaev M.A."/>
            <person name="Blinov A.G."/>
            <person name="Mazur A."/>
            <person name="Boulygina E."/>
            <person name="Tsygankova S."/>
            <person name="Khrameeva E."/>
            <person name="Chekanov N."/>
            <person name="Fan G."/>
            <person name="Xiao A."/>
            <person name="Zhang H."/>
            <person name="Xu X."/>
            <person name="Yang H."/>
            <person name="Solovyev V."/>
            <person name="Lee S.M."/>
            <person name="Liu X."/>
            <person name="Afonnikov D.A."/>
            <person name="Skryabin K.G."/>
        </authorList>
    </citation>
    <scope>NUCLEOTIDE SEQUENCE [LARGE SCALE GENOMIC DNA]</scope>
    <source>
        <strain evidence="11">AK-0245</strain>
        <tissue evidence="11">Whole organism</tissue>
    </source>
</reference>
<dbReference type="InterPro" id="IPR006629">
    <property type="entry name" value="LITAF"/>
</dbReference>
<sequence>MDDKPPPYTAQPAVYPTAPVGSAYPPGHAPYPPPGGAPYPVQAGGPPPAVGFVVPTPAYTTVTVPQGTQNPSTVYVQQPTAATVTAVQFHRHPVTMTCPHCRYYGPTRVHTESGCLAWVLCLVMCFFGLWFGCCLIPFCLDSTKDATHYCGSCHRPLGRYAPL</sequence>
<accession>A0A4S2LP00</accession>
<keyword evidence="6" id="KW-0862">Zinc</keyword>
<evidence type="ECO:0000256" key="2">
    <source>
        <dbReference type="ARBA" id="ARBA00004481"/>
    </source>
</evidence>
<evidence type="ECO:0000259" key="10">
    <source>
        <dbReference type="PROSITE" id="PS51837"/>
    </source>
</evidence>
<evidence type="ECO:0000256" key="3">
    <source>
        <dbReference type="ARBA" id="ARBA00004630"/>
    </source>
</evidence>
<evidence type="ECO:0000313" key="11">
    <source>
        <dbReference type="EMBL" id="TGZ65443.1"/>
    </source>
</evidence>
<keyword evidence="9" id="KW-1133">Transmembrane helix</keyword>
<evidence type="ECO:0000256" key="4">
    <source>
        <dbReference type="ARBA" id="ARBA00005975"/>
    </source>
</evidence>
<keyword evidence="5" id="KW-0479">Metal-binding</keyword>
<dbReference type="AlphaFoldDB" id="A0A4S2LP00"/>
<comment type="caution">
    <text evidence="11">The sequence shown here is derived from an EMBL/GenBank/DDBJ whole genome shotgun (WGS) entry which is preliminary data.</text>
</comment>
<evidence type="ECO:0000256" key="8">
    <source>
        <dbReference type="SAM" id="MobiDB-lite"/>
    </source>
</evidence>
<dbReference type="OrthoDB" id="5599753at2759"/>
<organism evidence="11 12">
    <name type="scientific">Opisthorchis felineus</name>
    <dbReference type="NCBI Taxonomy" id="147828"/>
    <lineage>
        <taxon>Eukaryota</taxon>
        <taxon>Metazoa</taxon>
        <taxon>Spiralia</taxon>
        <taxon>Lophotrochozoa</taxon>
        <taxon>Platyhelminthes</taxon>
        <taxon>Trematoda</taxon>
        <taxon>Digenea</taxon>
        <taxon>Opisthorchiida</taxon>
        <taxon>Opisthorchiata</taxon>
        <taxon>Opisthorchiidae</taxon>
        <taxon>Opisthorchis</taxon>
    </lineage>
</organism>
<dbReference type="InterPro" id="IPR037519">
    <property type="entry name" value="LITAF_fam"/>
</dbReference>
<dbReference type="SMART" id="SM00714">
    <property type="entry name" value="LITAF"/>
    <property type="match status" value="1"/>
</dbReference>
<keyword evidence="9" id="KW-0812">Transmembrane</keyword>
<evidence type="ECO:0000256" key="5">
    <source>
        <dbReference type="ARBA" id="ARBA00022723"/>
    </source>
</evidence>
<evidence type="ECO:0000256" key="1">
    <source>
        <dbReference type="ARBA" id="ARBA00004414"/>
    </source>
</evidence>
<evidence type="ECO:0000313" key="12">
    <source>
        <dbReference type="Proteomes" id="UP000308267"/>
    </source>
</evidence>
<evidence type="ECO:0000256" key="9">
    <source>
        <dbReference type="SAM" id="Phobius"/>
    </source>
</evidence>
<dbReference type="GO" id="GO:0008270">
    <property type="term" value="F:zinc ion binding"/>
    <property type="evidence" value="ECO:0007669"/>
    <property type="project" value="TreeGrafter"/>
</dbReference>
<dbReference type="GO" id="GO:0005765">
    <property type="term" value="C:lysosomal membrane"/>
    <property type="evidence" value="ECO:0007669"/>
    <property type="project" value="UniProtKB-SubCell"/>
</dbReference>
<evidence type="ECO:0000256" key="7">
    <source>
        <dbReference type="ARBA" id="ARBA00023136"/>
    </source>
</evidence>
<dbReference type="PANTHER" id="PTHR23292:SF6">
    <property type="entry name" value="FI16602P1-RELATED"/>
    <property type="match status" value="1"/>
</dbReference>
<keyword evidence="7 9" id="KW-0472">Membrane</keyword>
<keyword evidence="12" id="KW-1185">Reference proteome</keyword>
<evidence type="ECO:0000256" key="6">
    <source>
        <dbReference type="ARBA" id="ARBA00022833"/>
    </source>
</evidence>
<protein>
    <recommendedName>
        <fullName evidence="10">LITAF domain-containing protein</fullName>
    </recommendedName>
</protein>
<dbReference type="STRING" id="147828.A0A4S2LP00"/>
<dbReference type="PROSITE" id="PS51837">
    <property type="entry name" value="LITAF"/>
    <property type="match status" value="1"/>
</dbReference>
<comment type="subcellular location">
    <subcellularLocation>
        <location evidence="2">Endosome membrane</location>
        <topology evidence="2">Peripheral membrane protein</topology>
    </subcellularLocation>
    <subcellularLocation>
        <location evidence="1">Late endosome membrane</location>
    </subcellularLocation>
    <subcellularLocation>
        <location evidence="3">Lysosome membrane</location>
        <topology evidence="3">Peripheral membrane protein</topology>
        <orientation evidence="3">Cytoplasmic side</orientation>
    </subcellularLocation>
</comment>
<feature type="domain" description="LITAF" evidence="10">
    <location>
        <begin position="78"/>
        <end position="162"/>
    </location>
</feature>
<dbReference type="PANTHER" id="PTHR23292">
    <property type="entry name" value="LIPOPOLYSACCHARIDE-INDUCED TUMOR NECROSIS FACTOR-ALPHA FACTOR"/>
    <property type="match status" value="1"/>
</dbReference>
<gene>
    <name evidence="11" type="ORF">CRM22_005862</name>
</gene>